<dbReference type="EMBL" id="JAUUTY010000001">
    <property type="protein sequence ID" value="KAK1695379.1"/>
    <property type="molecule type" value="Genomic_DNA"/>
</dbReference>
<organism evidence="2 3">
    <name type="scientific">Lolium multiflorum</name>
    <name type="common">Italian ryegrass</name>
    <name type="synonym">Lolium perenne subsp. multiflorum</name>
    <dbReference type="NCBI Taxonomy" id="4521"/>
    <lineage>
        <taxon>Eukaryota</taxon>
        <taxon>Viridiplantae</taxon>
        <taxon>Streptophyta</taxon>
        <taxon>Embryophyta</taxon>
        <taxon>Tracheophyta</taxon>
        <taxon>Spermatophyta</taxon>
        <taxon>Magnoliopsida</taxon>
        <taxon>Liliopsida</taxon>
        <taxon>Poales</taxon>
        <taxon>Poaceae</taxon>
        <taxon>BOP clade</taxon>
        <taxon>Pooideae</taxon>
        <taxon>Poodae</taxon>
        <taxon>Poeae</taxon>
        <taxon>Poeae Chloroplast Group 2 (Poeae type)</taxon>
        <taxon>Loliodinae</taxon>
        <taxon>Loliinae</taxon>
        <taxon>Lolium</taxon>
    </lineage>
</organism>
<feature type="region of interest" description="Disordered" evidence="1">
    <location>
        <begin position="24"/>
        <end position="59"/>
    </location>
</feature>
<evidence type="ECO:0000256" key="1">
    <source>
        <dbReference type="SAM" id="MobiDB-lite"/>
    </source>
</evidence>
<gene>
    <name evidence="2" type="ORF">QYE76_012076</name>
</gene>
<proteinExistence type="predicted"/>
<evidence type="ECO:0000313" key="3">
    <source>
        <dbReference type="Proteomes" id="UP001231189"/>
    </source>
</evidence>
<evidence type="ECO:0000313" key="2">
    <source>
        <dbReference type="EMBL" id="KAK1695379.1"/>
    </source>
</evidence>
<dbReference type="AlphaFoldDB" id="A0AAD8U0D1"/>
<sequence length="143" mass="15633">MLLVKQVHTASRFASGAASVHFNGASIPDLNRTPRSGDSCPGARQKTRQVSEESMSVPHTLFEEIPPSAPMMDNLAYWTRRNEGDIQAMIFGGGFVGDPMQETTVCVDDYEEAPTGSVLTTYGGTKKKGESHRTYGFNDEEDK</sequence>
<reference evidence="2" key="1">
    <citation type="submission" date="2023-07" db="EMBL/GenBank/DDBJ databases">
        <title>A chromosome-level genome assembly of Lolium multiflorum.</title>
        <authorList>
            <person name="Chen Y."/>
            <person name="Copetti D."/>
            <person name="Kolliker R."/>
            <person name="Studer B."/>
        </authorList>
    </citation>
    <scope>NUCLEOTIDE SEQUENCE</scope>
    <source>
        <strain evidence="2">02402/16</strain>
        <tissue evidence="2">Leaf</tissue>
    </source>
</reference>
<protein>
    <submittedName>
        <fullName evidence="2">Uncharacterized protein</fullName>
    </submittedName>
</protein>
<comment type="caution">
    <text evidence="2">The sequence shown here is derived from an EMBL/GenBank/DDBJ whole genome shotgun (WGS) entry which is preliminary data.</text>
</comment>
<feature type="region of interest" description="Disordered" evidence="1">
    <location>
        <begin position="121"/>
        <end position="143"/>
    </location>
</feature>
<name>A0AAD8U0D1_LOLMU</name>
<keyword evidence="3" id="KW-1185">Reference proteome</keyword>
<dbReference type="Proteomes" id="UP001231189">
    <property type="component" value="Unassembled WGS sequence"/>
</dbReference>
<accession>A0AAD8U0D1</accession>